<feature type="compositionally biased region" description="Basic residues" evidence="1">
    <location>
        <begin position="77"/>
        <end position="92"/>
    </location>
</feature>
<evidence type="ECO:0000256" key="1">
    <source>
        <dbReference type="SAM" id="MobiDB-lite"/>
    </source>
</evidence>
<keyword evidence="3" id="KW-1185">Reference proteome</keyword>
<feature type="region of interest" description="Disordered" evidence="1">
    <location>
        <begin position="67"/>
        <end position="115"/>
    </location>
</feature>
<dbReference type="OrthoDB" id="3069231at2759"/>
<evidence type="ECO:0008006" key="4">
    <source>
        <dbReference type="Google" id="ProtNLM"/>
    </source>
</evidence>
<dbReference type="Proteomes" id="UP000054270">
    <property type="component" value="Unassembled WGS sequence"/>
</dbReference>
<sequence>MAVIAPPTLPSELIEAIIEQVGAKDDITTLKQCALVSKDFVHDAQKVLFRTIDLDRRLPRKKYYIPALPPPAQRQATTHRRLRARAAPRRRRREDCGTDESWITTTAGTTTGPATRQLRPRVGAFSLSFNAQLTS</sequence>
<protein>
    <recommendedName>
        <fullName evidence="4">F-box domain-containing protein</fullName>
    </recommendedName>
</protein>
<evidence type="ECO:0000313" key="2">
    <source>
        <dbReference type="EMBL" id="KJA20397.1"/>
    </source>
</evidence>
<feature type="compositionally biased region" description="Low complexity" evidence="1">
    <location>
        <begin position="104"/>
        <end position="115"/>
    </location>
</feature>
<accession>A0A0D2L133</accession>
<dbReference type="EMBL" id="KN817568">
    <property type="protein sequence ID" value="KJA20397.1"/>
    <property type="molecule type" value="Genomic_DNA"/>
</dbReference>
<organism evidence="2 3">
    <name type="scientific">Hypholoma sublateritium (strain FD-334 SS-4)</name>
    <dbReference type="NCBI Taxonomy" id="945553"/>
    <lineage>
        <taxon>Eukaryota</taxon>
        <taxon>Fungi</taxon>
        <taxon>Dikarya</taxon>
        <taxon>Basidiomycota</taxon>
        <taxon>Agaricomycotina</taxon>
        <taxon>Agaricomycetes</taxon>
        <taxon>Agaricomycetidae</taxon>
        <taxon>Agaricales</taxon>
        <taxon>Agaricineae</taxon>
        <taxon>Strophariaceae</taxon>
        <taxon>Hypholoma</taxon>
    </lineage>
</organism>
<reference evidence="3" key="1">
    <citation type="submission" date="2014-04" db="EMBL/GenBank/DDBJ databases">
        <title>Evolutionary Origins and Diversification of the Mycorrhizal Mutualists.</title>
        <authorList>
            <consortium name="DOE Joint Genome Institute"/>
            <consortium name="Mycorrhizal Genomics Consortium"/>
            <person name="Kohler A."/>
            <person name="Kuo A."/>
            <person name="Nagy L.G."/>
            <person name="Floudas D."/>
            <person name="Copeland A."/>
            <person name="Barry K.W."/>
            <person name="Cichocki N."/>
            <person name="Veneault-Fourrey C."/>
            <person name="LaButti K."/>
            <person name="Lindquist E.A."/>
            <person name="Lipzen A."/>
            <person name="Lundell T."/>
            <person name="Morin E."/>
            <person name="Murat C."/>
            <person name="Riley R."/>
            <person name="Ohm R."/>
            <person name="Sun H."/>
            <person name="Tunlid A."/>
            <person name="Henrissat B."/>
            <person name="Grigoriev I.V."/>
            <person name="Hibbett D.S."/>
            <person name="Martin F."/>
        </authorList>
    </citation>
    <scope>NUCLEOTIDE SEQUENCE [LARGE SCALE GENOMIC DNA]</scope>
    <source>
        <strain evidence="3">FD-334 SS-4</strain>
    </source>
</reference>
<gene>
    <name evidence="2" type="ORF">HYPSUDRAFT_68580</name>
</gene>
<dbReference type="AlphaFoldDB" id="A0A0D2L133"/>
<evidence type="ECO:0000313" key="3">
    <source>
        <dbReference type="Proteomes" id="UP000054270"/>
    </source>
</evidence>
<proteinExistence type="predicted"/>
<name>A0A0D2L133_HYPSF</name>